<dbReference type="RefSeq" id="WP_377711983.1">
    <property type="nucleotide sequence ID" value="NZ_JBHSMP010000016.1"/>
</dbReference>
<evidence type="ECO:0000256" key="4">
    <source>
        <dbReference type="PROSITE-ProRule" id="PRU01161"/>
    </source>
</evidence>
<keyword evidence="3 4" id="KW-0443">Lipid metabolism</keyword>
<dbReference type="InterPro" id="IPR002641">
    <property type="entry name" value="PNPLA_dom"/>
</dbReference>
<dbReference type="PROSITE" id="PS51635">
    <property type="entry name" value="PNPLA"/>
    <property type="match status" value="1"/>
</dbReference>
<name>A0ABW0JAE6_9BURK</name>
<feature type="short sequence motif" description="GXSXG" evidence="4">
    <location>
        <begin position="53"/>
        <end position="57"/>
    </location>
</feature>
<organism evidence="6 7">
    <name type="scientific">Paraburkholderia denitrificans</name>
    <dbReference type="NCBI Taxonomy" id="694025"/>
    <lineage>
        <taxon>Bacteria</taxon>
        <taxon>Pseudomonadati</taxon>
        <taxon>Pseudomonadota</taxon>
        <taxon>Betaproteobacteria</taxon>
        <taxon>Burkholderiales</taxon>
        <taxon>Burkholderiaceae</taxon>
        <taxon>Paraburkholderia</taxon>
    </lineage>
</organism>
<evidence type="ECO:0000313" key="6">
    <source>
        <dbReference type="EMBL" id="MFC5429967.1"/>
    </source>
</evidence>
<keyword evidence="7" id="KW-1185">Reference proteome</keyword>
<proteinExistence type="predicted"/>
<dbReference type="SUPFAM" id="SSF52151">
    <property type="entry name" value="FabD/lysophospholipase-like"/>
    <property type="match status" value="1"/>
</dbReference>
<keyword evidence="2 4" id="KW-0442">Lipid degradation</keyword>
<dbReference type="EMBL" id="JBHSMP010000016">
    <property type="protein sequence ID" value="MFC5429967.1"/>
    <property type="molecule type" value="Genomic_DNA"/>
</dbReference>
<comment type="caution">
    <text evidence="6">The sequence shown here is derived from an EMBL/GenBank/DDBJ whole genome shotgun (WGS) entry which is preliminary data.</text>
</comment>
<keyword evidence="1 4" id="KW-0378">Hydrolase</keyword>
<dbReference type="InterPro" id="IPR050301">
    <property type="entry name" value="NTE"/>
</dbReference>
<evidence type="ECO:0000256" key="2">
    <source>
        <dbReference type="ARBA" id="ARBA00022963"/>
    </source>
</evidence>
<protein>
    <submittedName>
        <fullName evidence="6">Patatin-like phospholipase family protein</fullName>
    </submittedName>
</protein>
<evidence type="ECO:0000259" key="5">
    <source>
        <dbReference type="PROSITE" id="PS51635"/>
    </source>
</evidence>
<sequence>MPAGTETTRSTTRTEPLPVDLALQGGGSHGAYTWGVLDRLLEEPWLQIEGISGTSAGAMNAAVLASGHAKGGVPGARAALERFWRRVADAARFSPFRRGFFDMMLGRWTLDHSPVYLAFDMMARVISPYDMNPASINPLRTILADTIDFDALRDSRIKLFVTATRVRNGQARVFRNADLTADALLASACLPTLFRAVEIDGEAYWDGGYAGNPTITPLVRETDSVDTILVQVNPVERPGTPRSAREIVNRMNEIAFNSPLLKELRMIALLHQVADPGNSEGHRWATMRVHRIHSDKLVTLGTSSKLNAEWSFLTMLRDEGRQAADTFLATHGASVGVTSSFDFGALLDGVLQ</sequence>
<feature type="domain" description="PNPLA" evidence="5">
    <location>
        <begin position="21"/>
        <end position="219"/>
    </location>
</feature>
<feature type="short sequence motif" description="DGA/G" evidence="4">
    <location>
        <begin position="206"/>
        <end position="208"/>
    </location>
</feature>
<evidence type="ECO:0000256" key="3">
    <source>
        <dbReference type="ARBA" id="ARBA00023098"/>
    </source>
</evidence>
<dbReference type="Pfam" id="PF01734">
    <property type="entry name" value="Patatin"/>
    <property type="match status" value="1"/>
</dbReference>
<dbReference type="Gene3D" id="3.40.1090.10">
    <property type="entry name" value="Cytosolic phospholipase A2 catalytic domain"/>
    <property type="match status" value="2"/>
</dbReference>
<dbReference type="PANTHER" id="PTHR14226">
    <property type="entry name" value="NEUROPATHY TARGET ESTERASE/SWISS CHEESE D.MELANOGASTER"/>
    <property type="match status" value="1"/>
</dbReference>
<feature type="active site" description="Nucleophile" evidence="4">
    <location>
        <position position="55"/>
    </location>
</feature>
<dbReference type="Proteomes" id="UP001596103">
    <property type="component" value="Unassembled WGS sequence"/>
</dbReference>
<feature type="short sequence motif" description="GXGXXG" evidence="4">
    <location>
        <begin position="25"/>
        <end position="30"/>
    </location>
</feature>
<evidence type="ECO:0000313" key="7">
    <source>
        <dbReference type="Proteomes" id="UP001596103"/>
    </source>
</evidence>
<evidence type="ECO:0000256" key="1">
    <source>
        <dbReference type="ARBA" id="ARBA00022801"/>
    </source>
</evidence>
<feature type="active site" description="Proton acceptor" evidence="4">
    <location>
        <position position="206"/>
    </location>
</feature>
<gene>
    <name evidence="6" type="ORF">ACFPTO_14325</name>
</gene>
<reference evidence="7" key="1">
    <citation type="journal article" date="2019" name="Int. J. Syst. Evol. Microbiol.">
        <title>The Global Catalogue of Microorganisms (GCM) 10K type strain sequencing project: providing services to taxonomists for standard genome sequencing and annotation.</title>
        <authorList>
            <consortium name="The Broad Institute Genomics Platform"/>
            <consortium name="The Broad Institute Genome Sequencing Center for Infectious Disease"/>
            <person name="Wu L."/>
            <person name="Ma J."/>
        </authorList>
    </citation>
    <scope>NUCLEOTIDE SEQUENCE [LARGE SCALE GENOMIC DNA]</scope>
    <source>
        <strain evidence="7">CCUG 56042</strain>
    </source>
</reference>
<dbReference type="InterPro" id="IPR016035">
    <property type="entry name" value="Acyl_Trfase/lysoPLipase"/>
</dbReference>
<accession>A0ABW0JAE6</accession>
<dbReference type="PANTHER" id="PTHR14226:SF78">
    <property type="entry name" value="SLR0060 PROTEIN"/>
    <property type="match status" value="1"/>
</dbReference>